<gene>
    <name evidence="1" type="ORF">ONB1V03_LOCUS18376</name>
</gene>
<keyword evidence="2" id="KW-1185">Reference proteome</keyword>
<name>A0A7R9QX79_9ACAR</name>
<evidence type="ECO:0000313" key="2">
    <source>
        <dbReference type="Proteomes" id="UP000728032"/>
    </source>
</evidence>
<sequence length="93" mass="10915">LSIINNLYRQVNNVLSTPITTKNADITTAGKHILERINQARESKYRVIQYYNMNITEVDENAEKIIKIFMDVSKDFQTESCLRLEEQDMGRYL</sequence>
<feature type="non-terminal residue" evidence="1">
    <location>
        <position position="1"/>
    </location>
</feature>
<dbReference type="AlphaFoldDB" id="A0A7R9QX79"/>
<proteinExistence type="predicted"/>
<dbReference type="EMBL" id="CAJPVJ010025155">
    <property type="protein sequence ID" value="CAG2178952.1"/>
    <property type="molecule type" value="Genomic_DNA"/>
</dbReference>
<dbReference type="EMBL" id="OC939980">
    <property type="protein sequence ID" value="CAD7661816.1"/>
    <property type="molecule type" value="Genomic_DNA"/>
</dbReference>
<evidence type="ECO:0000313" key="1">
    <source>
        <dbReference type="EMBL" id="CAD7661816.1"/>
    </source>
</evidence>
<reference evidence="1" key="1">
    <citation type="submission" date="2020-11" db="EMBL/GenBank/DDBJ databases">
        <authorList>
            <person name="Tran Van P."/>
        </authorList>
    </citation>
    <scope>NUCLEOTIDE SEQUENCE</scope>
</reference>
<accession>A0A7R9QX79</accession>
<dbReference type="Proteomes" id="UP000728032">
    <property type="component" value="Unassembled WGS sequence"/>
</dbReference>
<protein>
    <submittedName>
        <fullName evidence="1">Uncharacterized protein</fullName>
    </submittedName>
</protein>
<organism evidence="1">
    <name type="scientific">Oppiella nova</name>
    <dbReference type="NCBI Taxonomy" id="334625"/>
    <lineage>
        <taxon>Eukaryota</taxon>
        <taxon>Metazoa</taxon>
        <taxon>Ecdysozoa</taxon>
        <taxon>Arthropoda</taxon>
        <taxon>Chelicerata</taxon>
        <taxon>Arachnida</taxon>
        <taxon>Acari</taxon>
        <taxon>Acariformes</taxon>
        <taxon>Sarcoptiformes</taxon>
        <taxon>Oribatida</taxon>
        <taxon>Brachypylina</taxon>
        <taxon>Oppioidea</taxon>
        <taxon>Oppiidae</taxon>
        <taxon>Oppiella</taxon>
    </lineage>
</organism>
<feature type="non-terminal residue" evidence="1">
    <location>
        <position position="93"/>
    </location>
</feature>